<reference evidence="3 4" key="1">
    <citation type="journal article" date="2022" name="DNA Res.">
        <title>Genome analysis of five recently described species of the CUG-Ser clade uncovers Candida theae as a new hybrid lineage with pathogenic potential in the Candida parapsilosis species complex.</title>
        <authorList>
            <person name="Mixao V."/>
            <person name="Del Olmo V."/>
            <person name="Hegedusova E."/>
            <person name="Saus E."/>
            <person name="Pryszcz L."/>
            <person name="Cillingova A."/>
            <person name="Nosek J."/>
            <person name="Gabaldon T."/>
        </authorList>
    </citation>
    <scope>NUCLEOTIDE SEQUENCE [LARGE SCALE GENOMIC DNA]</scope>
    <source>
        <strain evidence="3 4">CBS 12239</strain>
    </source>
</reference>
<comment type="caution">
    <text evidence="3">The sequence shown here is derived from an EMBL/GenBank/DDBJ whole genome shotgun (WGS) entry which is preliminary data.</text>
</comment>
<dbReference type="Pfam" id="PF01569">
    <property type="entry name" value="PAP2"/>
    <property type="match status" value="1"/>
</dbReference>
<dbReference type="GeneID" id="76148580"/>
<keyword evidence="1" id="KW-0472">Membrane</keyword>
<dbReference type="InterPro" id="IPR036938">
    <property type="entry name" value="PAP2/HPO_sf"/>
</dbReference>
<dbReference type="SUPFAM" id="SSF48317">
    <property type="entry name" value="Acid phosphatase/Vanadium-dependent haloperoxidase"/>
    <property type="match status" value="1"/>
</dbReference>
<keyword evidence="1" id="KW-1133">Transmembrane helix</keyword>
<dbReference type="PANTHER" id="PTHR14969">
    <property type="entry name" value="SPHINGOSINE-1-PHOSPHATE PHOSPHOHYDROLASE"/>
    <property type="match status" value="1"/>
</dbReference>
<dbReference type="GO" id="GO:0042392">
    <property type="term" value="F:sphingosine-1-phosphate phosphatase activity"/>
    <property type="evidence" value="ECO:0007669"/>
    <property type="project" value="TreeGrafter"/>
</dbReference>
<name>A0AAD5G0R8_9ASCO</name>
<feature type="transmembrane region" description="Helical" evidence="1">
    <location>
        <begin position="92"/>
        <end position="109"/>
    </location>
</feature>
<keyword evidence="1" id="KW-0812">Transmembrane</keyword>
<accession>A0AAD5G0R8</accession>
<dbReference type="InterPro" id="IPR000326">
    <property type="entry name" value="PAP2/HPO"/>
</dbReference>
<dbReference type="Proteomes" id="UP001204833">
    <property type="component" value="Unassembled WGS sequence"/>
</dbReference>
<evidence type="ECO:0000313" key="3">
    <source>
        <dbReference type="EMBL" id="KAI5967092.1"/>
    </source>
</evidence>
<feature type="domain" description="Phosphatidic acid phosphatase type 2/haloperoxidase" evidence="2">
    <location>
        <begin position="2"/>
        <end position="109"/>
    </location>
</feature>
<evidence type="ECO:0000313" key="4">
    <source>
        <dbReference type="Proteomes" id="UP001204833"/>
    </source>
</evidence>
<dbReference type="EMBL" id="JAIHNG010000034">
    <property type="protein sequence ID" value="KAI5967092.1"/>
    <property type="molecule type" value="Genomic_DNA"/>
</dbReference>
<sequence length="165" mass="18921">MKVLLKNPRPDFHRDFGGGGGGGNGSSLSYGMPSAHSQFIGFFAAYYTCVAVFKIGHLQKWQKAVWSVCLGCVGVCVAGSRVYLMYHTWQQVVVGVTVGVMFGMFYFIFSSLMRDVGIVDWVLDWPVIKYFHVKDSYHHCYQTFKDEYDTYLRQRNRVKESRKNI</sequence>
<proteinExistence type="predicted"/>
<dbReference type="RefSeq" id="XP_051610982.1">
    <property type="nucleotide sequence ID" value="XM_051754800.1"/>
</dbReference>
<keyword evidence="4" id="KW-1185">Reference proteome</keyword>
<dbReference type="PANTHER" id="PTHR14969:SF59">
    <property type="entry name" value="DOLICHYLDIPHOSPHATASE"/>
    <property type="match status" value="1"/>
</dbReference>
<organism evidence="3 4">
    <name type="scientific">Candida theae</name>
    <dbReference type="NCBI Taxonomy" id="1198502"/>
    <lineage>
        <taxon>Eukaryota</taxon>
        <taxon>Fungi</taxon>
        <taxon>Dikarya</taxon>
        <taxon>Ascomycota</taxon>
        <taxon>Saccharomycotina</taxon>
        <taxon>Pichiomycetes</taxon>
        <taxon>Debaryomycetaceae</taxon>
        <taxon>Candida/Lodderomyces clade</taxon>
        <taxon>Candida</taxon>
    </lineage>
</organism>
<dbReference type="GO" id="GO:0006629">
    <property type="term" value="P:lipid metabolic process"/>
    <property type="evidence" value="ECO:0007669"/>
    <property type="project" value="UniProtKB-ARBA"/>
</dbReference>
<gene>
    <name evidence="3" type="ORF">KGF57_000521</name>
</gene>
<protein>
    <recommendedName>
        <fullName evidence="2">Phosphatidic acid phosphatase type 2/haloperoxidase domain-containing protein</fullName>
    </recommendedName>
</protein>
<evidence type="ECO:0000259" key="2">
    <source>
        <dbReference type="Pfam" id="PF01569"/>
    </source>
</evidence>
<feature type="transmembrane region" description="Helical" evidence="1">
    <location>
        <begin position="35"/>
        <end position="53"/>
    </location>
</feature>
<dbReference type="Gene3D" id="1.20.144.10">
    <property type="entry name" value="Phosphatidic acid phosphatase type 2/haloperoxidase"/>
    <property type="match status" value="1"/>
</dbReference>
<dbReference type="AlphaFoldDB" id="A0AAD5G0R8"/>
<feature type="transmembrane region" description="Helical" evidence="1">
    <location>
        <begin position="65"/>
        <end position="86"/>
    </location>
</feature>
<evidence type="ECO:0000256" key="1">
    <source>
        <dbReference type="SAM" id="Phobius"/>
    </source>
</evidence>